<feature type="region of interest" description="Disordered" evidence="1">
    <location>
        <begin position="1"/>
        <end position="43"/>
    </location>
</feature>
<name>A0ABQ0LFW7_MYCCL</name>
<keyword evidence="3" id="KW-1185">Reference proteome</keyword>
<evidence type="ECO:0000313" key="3">
    <source>
        <dbReference type="Proteomes" id="UP000815677"/>
    </source>
</evidence>
<organism evidence="2 3">
    <name type="scientific">Mycena chlorophos</name>
    <name type="common">Agaric fungus</name>
    <name type="synonym">Agaricus chlorophos</name>
    <dbReference type="NCBI Taxonomy" id="658473"/>
    <lineage>
        <taxon>Eukaryota</taxon>
        <taxon>Fungi</taxon>
        <taxon>Dikarya</taxon>
        <taxon>Basidiomycota</taxon>
        <taxon>Agaricomycotina</taxon>
        <taxon>Agaricomycetes</taxon>
        <taxon>Agaricomycetidae</taxon>
        <taxon>Agaricales</taxon>
        <taxon>Marasmiineae</taxon>
        <taxon>Mycenaceae</taxon>
        <taxon>Mycena</taxon>
    </lineage>
</organism>
<evidence type="ECO:0000313" key="2">
    <source>
        <dbReference type="EMBL" id="GAT49988.1"/>
    </source>
</evidence>
<dbReference type="EMBL" id="DF846078">
    <property type="protein sequence ID" value="GAT49988.1"/>
    <property type="molecule type" value="Genomic_DNA"/>
</dbReference>
<reference evidence="2" key="1">
    <citation type="submission" date="2014-09" db="EMBL/GenBank/DDBJ databases">
        <title>Genome sequence of the luminous mushroom Mycena chlorophos for searching fungal bioluminescence genes.</title>
        <authorList>
            <person name="Tanaka Y."/>
            <person name="Kasuga D."/>
            <person name="Oba Y."/>
            <person name="Hase S."/>
            <person name="Sato K."/>
            <person name="Oba Y."/>
            <person name="Sakakibara Y."/>
        </authorList>
    </citation>
    <scope>NUCLEOTIDE SEQUENCE</scope>
</reference>
<evidence type="ECO:0000256" key="1">
    <source>
        <dbReference type="SAM" id="MobiDB-lite"/>
    </source>
</evidence>
<sequence>MHSPTPPSLLGKRTRPDAFTESGSGLWLPGSEGDGDFEPTDLFSRPAPRASELAELDRFTHELRLSQLQRDLVRQAMYSPALRESKLLAVALAVKKRQDDDEAAKPAYVVDEQAGKNITGICKVVMASSKVSAYLDTPALQVLITTIAIARGFVPKNILSRDSNLKTLHAYIGVQLGQIRSRYKKQCDEKKSAGPAEKHQTVFQLAGTLLKETSCVVTVEVCGRVGLLNKVDDLLAEIRKDANGDSHLVAKTFAGILERDRPAHGVNNYDLPTASRSDNG</sequence>
<dbReference type="Proteomes" id="UP000815677">
    <property type="component" value="Unassembled WGS sequence"/>
</dbReference>
<proteinExistence type="predicted"/>
<protein>
    <submittedName>
        <fullName evidence="2">Uncharacterized protein</fullName>
    </submittedName>
</protein>
<gene>
    <name evidence="2" type="ORF">MCHLO_07271</name>
</gene>
<accession>A0ABQ0LFW7</accession>